<dbReference type="AlphaFoldDB" id="A0A915D6F9"/>
<dbReference type="WBParaSite" id="jg1589.2">
    <property type="protein sequence ID" value="jg1589.2"/>
    <property type="gene ID" value="jg1589"/>
</dbReference>
<evidence type="ECO:0000256" key="1">
    <source>
        <dbReference type="SAM" id="MobiDB-lite"/>
    </source>
</evidence>
<evidence type="ECO:0000313" key="2">
    <source>
        <dbReference type="Proteomes" id="UP000887574"/>
    </source>
</evidence>
<accession>A0A915D6F9</accession>
<feature type="region of interest" description="Disordered" evidence="1">
    <location>
        <begin position="1"/>
        <end position="40"/>
    </location>
</feature>
<organism evidence="2 3">
    <name type="scientific">Ditylenchus dipsaci</name>
    <dbReference type="NCBI Taxonomy" id="166011"/>
    <lineage>
        <taxon>Eukaryota</taxon>
        <taxon>Metazoa</taxon>
        <taxon>Ecdysozoa</taxon>
        <taxon>Nematoda</taxon>
        <taxon>Chromadorea</taxon>
        <taxon>Rhabditida</taxon>
        <taxon>Tylenchina</taxon>
        <taxon>Tylenchomorpha</taxon>
        <taxon>Sphaerularioidea</taxon>
        <taxon>Anguinidae</taxon>
        <taxon>Anguininae</taxon>
        <taxon>Ditylenchus</taxon>
    </lineage>
</organism>
<feature type="region of interest" description="Disordered" evidence="1">
    <location>
        <begin position="270"/>
        <end position="331"/>
    </location>
</feature>
<dbReference type="Proteomes" id="UP000887574">
    <property type="component" value="Unplaced"/>
</dbReference>
<proteinExistence type="predicted"/>
<feature type="compositionally biased region" description="Polar residues" evidence="1">
    <location>
        <begin position="7"/>
        <end position="17"/>
    </location>
</feature>
<feature type="compositionally biased region" description="Low complexity" evidence="1">
    <location>
        <begin position="29"/>
        <end position="38"/>
    </location>
</feature>
<reference evidence="3" key="1">
    <citation type="submission" date="2022-11" db="UniProtKB">
        <authorList>
            <consortium name="WormBaseParasite"/>
        </authorList>
    </citation>
    <scope>IDENTIFICATION</scope>
</reference>
<feature type="compositionally biased region" description="Low complexity" evidence="1">
    <location>
        <begin position="270"/>
        <end position="285"/>
    </location>
</feature>
<keyword evidence="2" id="KW-1185">Reference proteome</keyword>
<evidence type="ECO:0000313" key="3">
    <source>
        <dbReference type="WBParaSite" id="jg1589.2"/>
    </source>
</evidence>
<protein>
    <submittedName>
        <fullName evidence="3">Uncharacterized protein</fullName>
    </submittedName>
</protein>
<sequence>MHAHVSPRNSAPSSKKNSAVILGTGGATSPGATGSKSAFEQPKSKFKMATSLLEYECFKSSMDSKPVDRCEKRVFMTKKRTADSKFSEFKAPSGGDLNKYTAKSYTVKNGNEVFGGRTWRIFSSGACTFRRRNWRNETTDKKFSIPLDVFKSKHLIADGLPWRKHAFQHDVQEALYARSMMEIESGELELPPRKPSILHQQPPPTALLVPPATLGGLSALGAMMDSLGATAVAVAAPKKTYTPLRIDLMAGNKRQTCFFNQRPNLDSLLSSLGQQSQQQESNESGSGSGSPEVSTKNLPDSDEEEPESPGLLDILGGAPSSKQKARKTVLL</sequence>
<name>A0A915D6F9_9BILA</name>